<keyword evidence="4" id="KW-0460">Magnesium</keyword>
<evidence type="ECO:0000256" key="5">
    <source>
        <dbReference type="ARBA" id="ARBA00038887"/>
    </source>
</evidence>
<keyword evidence="8" id="KW-1185">Reference proteome</keyword>
<evidence type="ECO:0000256" key="1">
    <source>
        <dbReference type="ARBA" id="ARBA00001946"/>
    </source>
</evidence>
<dbReference type="GO" id="GO:0008865">
    <property type="term" value="F:fructokinase activity"/>
    <property type="evidence" value="ECO:0007669"/>
    <property type="project" value="UniProtKB-EC"/>
</dbReference>
<proteinExistence type="predicted"/>
<dbReference type="InterPro" id="IPR043129">
    <property type="entry name" value="ATPase_NBD"/>
</dbReference>
<dbReference type="GO" id="GO:0046872">
    <property type="term" value="F:metal ion binding"/>
    <property type="evidence" value="ECO:0007669"/>
    <property type="project" value="UniProtKB-KW"/>
</dbReference>
<gene>
    <name evidence="7" type="ORF">HK107_07840</name>
</gene>
<dbReference type="Proteomes" id="UP000536835">
    <property type="component" value="Unassembled WGS sequence"/>
</dbReference>
<comment type="cofactor">
    <cofactor evidence="1">
        <name>Mg(2+)</name>
        <dbReference type="ChEBI" id="CHEBI:18420"/>
    </cofactor>
</comment>
<dbReference type="EMBL" id="JABFCX010000002">
    <property type="protein sequence ID" value="NNU16229.1"/>
    <property type="molecule type" value="Genomic_DNA"/>
</dbReference>
<dbReference type="SUPFAM" id="SSF53067">
    <property type="entry name" value="Actin-like ATPase domain"/>
    <property type="match status" value="1"/>
</dbReference>
<evidence type="ECO:0000313" key="7">
    <source>
        <dbReference type="EMBL" id="NNU16229.1"/>
    </source>
</evidence>
<keyword evidence="3" id="KW-0862">Zinc</keyword>
<dbReference type="InterPro" id="IPR051804">
    <property type="entry name" value="Carb_Metab_Reg_Kinase/Isom"/>
</dbReference>
<dbReference type="RefSeq" id="WP_173198292.1">
    <property type="nucleotide sequence ID" value="NZ_JABFCX010000002.1"/>
</dbReference>
<evidence type="ECO:0000313" key="8">
    <source>
        <dbReference type="Proteomes" id="UP000536835"/>
    </source>
</evidence>
<dbReference type="AlphaFoldDB" id="A0A7Y3RLC8"/>
<reference evidence="7 8" key="1">
    <citation type="submission" date="2020-05" db="EMBL/GenBank/DDBJ databases">
        <title>Parvularcula mediterraneae sp. nov., isolated from polypropylene straw from shallow seawater of the seashore of Laganas in Zakynthos island, Greece.</title>
        <authorList>
            <person name="Szabo I."/>
            <person name="Al-Omari J."/>
            <person name="Rado J."/>
            <person name="Szerdahelyi G.S."/>
        </authorList>
    </citation>
    <scope>NUCLEOTIDE SEQUENCE [LARGE SCALE GENOMIC DNA]</scope>
    <source>
        <strain evidence="7 8">ZS-1/3</strain>
    </source>
</reference>
<dbReference type="Pfam" id="PF00480">
    <property type="entry name" value="ROK"/>
    <property type="match status" value="1"/>
</dbReference>
<dbReference type="PANTHER" id="PTHR42742">
    <property type="entry name" value="TRANSCRIPTIONAL REPRESSOR MPRA"/>
    <property type="match status" value="1"/>
</dbReference>
<comment type="catalytic activity">
    <reaction evidence="6">
        <text>D-fructose + ATP = D-fructose 6-phosphate + ADP + H(+)</text>
        <dbReference type="Rhea" id="RHEA:16125"/>
        <dbReference type="ChEBI" id="CHEBI:15378"/>
        <dbReference type="ChEBI" id="CHEBI:30616"/>
        <dbReference type="ChEBI" id="CHEBI:37721"/>
        <dbReference type="ChEBI" id="CHEBI:61527"/>
        <dbReference type="ChEBI" id="CHEBI:456216"/>
        <dbReference type="EC" id="2.7.1.4"/>
    </reaction>
</comment>
<keyword evidence="2" id="KW-0479">Metal-binding</keyword>
<evidence type="ECO:0000256" key="3">
    <source>
        <dbReference type="ARBA" id="ARBA00022833"/>
    </source>
</evidence>
<comment type="caution">
    <text evidence="7">The sequence shown here is derived from an EMBL/GenBank/DDBJ whole genome shotgun (WGS) entry which is preliminary data.</text>
</comment>
<name>A0A7Y3RLC8_9PROT</name>
<dbReference type="InterPro" id="IPR000600">
    <property type="entry name" value="ROK"/>
</dbReference>
<dbReference type="EC" id="2.7.1.4" evidence="5"/>
<organism evidence="7 8">
    <name type="scientific">Parvularcula mediterranea</name>
    <dbReference type="NCBI Taxonomy" id="2732508"/>
    <lineage>
        <taxon>Bacteria</taxon>
        <taxon>Pseudomonadati</taxon>
        <taxon>Pseudomonadota</taxon>
        <taxon>Alphaproteobacteria</taxon>
        <taxon>Parvularculales</taxon>
        <taxon>Parvularculaceae</taxon>
        <taxon>Parvularcula</taxon>
    </lineage>
</organism>
<evidence type="ECO:0000256" key="6">
    <source>
        <dbReference type="ARBA" id="ARBA00048451"/>
    </source>
</evidence>
<dbReference type="PANTHER" id="PTHR42742:SF3">
    <property type="entry name" value="FRUCTOKINASE"/>
    <property type="match status" value="1"/>
</dbReference>
<protein>
    <recommendedName>
        <fullName evidence="5">fructokinase</fullName>
        <ecNumber evidence="5">2.7.1.4</ecNumber>
    </recommendedName>
</protein>
<accession>A0A7Y3RLC8</accession>
<dbReference type="Gene3D" id="3.30.420.40">
    <property type="match status" value="2"/>
</dbReference>
<evidence type="ECO:0000256" key="2">
    <source>
        <dbReference type="ARBA" id="ARBA00022723"/>
    </source>
</evidence>
<dbReference type="CDD" id="cd24067">
    <property type="entry name" value="ASKHA_NBD_ROK_BsFRK-like"/>
    <property type="match status" value="1"/>
</dbReference>
<sequence>MTKELIAGIDAGGTTFKLGVSDRDGRLLAKARVPTTTPEETVGDASMKLQELAAAAGGRIGRLGVATFGPVDVDESSPNYGTILATPKPGWSGTPLLRNLSKALGVPGRLDTDVNGALEAEMQLGAGRGLSRVAYITVGTGIGVGLKSEGQFAGRPLHPELGHIRVVRHPEDQHYEGRCAFHRDCLEGLSAAPALSDRFGDLESLGTDHPVWEMAGHYLAQLCLTLALGSRLERIILGGGVLGAPALISSVQRHFARLDGGYLPEAGRLQELLQKAQLGDDAGLLGSFLIAQGVDAKARP</sequence>
<evidence type="ECO:0000256" key="4">
    <source>
        <dbReference type="ARBA" id="ARBA00022842"/>
    </source>
</evidence>